<organism evidence="1">
    <name type="scientific">Anguilla anguilla</name>
    <name type="common">European freshwater eel</name>
    <name type="synonym">Muraena anguilla</name>
    <dbReference type="NCBI Taxonomy" id="7936"/>
    <lineage>
        <taxon>Eukaryota</taxon>
        <taxon>Metazoa</taxon>
        <taxon>Chordata</taxon>
        <taxon>Craniata</taxon>
        <taxon>Vertebrata</taxon>
        <taxon>Euteleostomi</taxon>
        <taxon>Actinopterygii</taxon>
        <taxon>Neopterygii</taxon>
        <taxon>Teleostei</taxon>
        <taxon>Anguilliformes</taxon>
        <taxon>Anguillidae</taxon>
        <taxon>Anguilla</taxon>
    </lineage>
</organism>
<reference evidence="1" key="2">
    <citation type="journal article" date="2015" name="Fish Shellfish Immunol.">
        <title>Early steps in the European eel (Anguilla anguilla)-Vibrio vulnificus interaction in the gills: Role of the RtxA13 toxin.</title>
        <authorList>
            <person name="Callol A."/>
            <person name="Pajuelo D."/>
            <person name="Ebbesson L."/>
            <person name="Teles M."/>
            <person name="MacKenzie S."/>
            <person name="Amaro C."/>
        </authorList>
    </citation>
    <scope>NUCLEOTIDE SEQUENCE</scope>
</reference>
<evidence type="ECO:0000313" key="1">
    <source>
        <dbReference type="EMBL" id="JAH59377.1"/>
    </source>
</evidence>
<accession>A0A0E9U0X3</accession>
<dbReference type="AlphaFoldDB" id="A0A0E9U0X3"/>
<dbReference type="EMBL" id="GBXM01049200">
    <property type="protein sequence ID" value="JAH59377.1"/>
    <property type="molecule type" value="Transcribed_RNA"/>
</dbReference>
<sequence>MPGSRMPLYADWPKMAHCCAKHLKSH</sequence>
<reference evidence="1" key="1">
    <citation type="submission" date="2014-11" db="EMBL/GenBank/DDBJ databases">
        <authorList>
            <person name="Amaro Gonzalez C."/>
        </authorList>
    </citation>
    <scope>NUCLEOTIDE SEQUENCE</scope>
</reference>
<name>A0A0E9U0X3_ANGAN</name>
<protein>
    <submittedName>
        <fullName evidence="1">Uncharacterized protein</fullName>
    </submittedName>
</protein>
<proteinExistence type="predicted"/>
<dbReference type="EMBL" id="GBXM01053242">
    <property type="protein sequence ID" value="JAH55335.1"/>
    <property type="molecule type" value="Transcribed_RNA"/>
</dbReference>